<dbReference type="HAMAP" id="MF_00040">
    <property type="entry name" value="RRF"/>
    <property type="match status" value="1"/>
</dbReference>
<dbReference type="Gene3D" id="3.30.1360.40">
    <property type="match status" value="1"/>
</dbReference>
<name>A0A8J6PAT1_9FLAO</name>
<dbReference type="Gene3D" id="1.10.132.20">
    <property type="entry name" value="Ribosome-recycling factor"/>
    <property type="match status" value="1"/>
</dbReference>
<dbReference type="NCBIfam" id="TIGR00496">
    <property type="entry name" value="frr"/>
    <property type="match status" value="1"/>
</dbReference>
<comment type="similarity">
    <text evidence="2 6">Belongs to the RRF family.</text>
</comment>
<comment type="caution">
    <text evidence="8">The sequence shown here is derived from an EMBL/GenBank/DDBJ whole genome shotgun (WGS) entry which is preliminary data.</text>
</comment>
<dbReference type="SUPFAM" id="SSF55194">
    <property type="entry name" value="Ribosome recycling factor, RRF"/>
    <property type="match status" value="1"/>
</dbReference>
<dbReference type="InterPro" id="IPR023584">
    <property type="entry name" value="Ribosome_recyc_fac_dom"/>
</dbReference>
<dbReference type="PANTHER" id="PTHR20982:SF3">
    <property type="entry name" value="MITOCHONDRIAL RIBOSOME RECYCLING FACTOR PSEUDO 1"/>
    <property type="match status" value="1"/>
</dbReference>
<dbReference type="EMBL" id="JACVEL010000001">
    <property type="protein sequence ID" value="MBC9811307.1"/>
    <property type="molecule type" value="Genomic_DNA"/>
</dbReference>
<evidence type="ECO:0000259" key="7">
    <source>
        <dbReference type="Pfam" id="PF01765"/>
    </source>
</evidence>
<protein>
    <recommendedName>
        <fullName evidence="6">Ribosome-recycling factor</fullName>
        <shortName evidence="6">RRF</shortName>
    </recommendedName>
    <alternativeName>
        <fullName evidence="6">Ribosome-releasing factor</fullName>
    </alternativeName>
</protein>
<evidence type="ECO:0000256" key="3">
    <source>
        <dbReference type="ARBA" id="ARBA00022490"/>
    </source>
</evidence>
<dbReference type="GO" id="GO:0043023">
    <property type="term" value="F:ribosomal large subunit binding"/>
    <property type="evidence" value="ECO:0007669"/>
    <property type="project" value="TreeGrafter"/>
</dbReference>
<evidence type="ECO:0000256" key="1">
    <source>
        <dbReference type="ARBA" id="ARBA00004496"/>
    </source>
</evidence>
<keyword evidence="4 6" id="KW-0648">Protein biosynthesis</keyword>
<comment type="function">
    <text evidence="5 6">Responsible for the release of ribosomes from messenger RNA at the termination of protein biosynthesis. May increase the efficiency of translation by recycling ribosomes from one round of translation to another.</text>
</comment>
<dbReference type="GO" id="GO:0006415">
    <property type="term" value="P:translational termination"/>
    <property type="evidence" value="ECO:0007669"/>
    <property type="project" value="UniProtKB-UniRule"/>
</dbReference>
<organism evidence="8 9">
    <name type="scientific">Taishania pollutisoli</name>
    <dbReference type="NCBI Taxonomy" id="2766479"/>
    <lineage>
        <taxon>Bacteria</taxon>
        <taxon>Pseudomonadati</taxon>
        <taxon>Bacteroidota</taxon>
        <taxon>Flavobacteriia</taxon>
        <taxon>Flavobacteriales</taxon>
        <taxon>Crocinitomicaceae</taxon>
        <taxon>Taishania</taxon>
    </lineage>
</organism>
<evidence type="ECO:0000313" key="8">
    <source>
        <dbReference type="EMBL" id="MBC9811307.1"/>
    </source>
</evidence>
<keyword evidence="9" id="KW-1185">Reference proteome</keyword>
<evidence type="ECO:0000256" key="4">
    <source>
        <dbReference type="ARBA" id="ARBA00022917"/>
    </source>
</evidence>
<gene>
    <name evidence="6 8" type="primary">frr</name>
    <name evidence="8" type="ORF">H9Y05_02350</name>
</gene>
<feature type="domain" description="Ribosome recycling factor" evidence="7">
    <location>
        <begin position="23"/>
        <end position="185"/>
    </location>
</feature>
<dbReference type="InterPro" id="IPR036191">
    <property type="entry name" value="RRF_sf"/>
</dbReference>
<dbReference type="PANTHER" id="PTHR20982">
    <property type="entry name" value="RIBOSOME RECYCLING FACTOR"/>
    <property type="match status" value="1"/>
</dbReference>
<dbReference type="RefSeq" id="WP_163490497.1">
    <property type="nucleotide sequence ID" value="NZ_JACVEL010000001.1"/>
</dbReference>
<evidence type="ECO:0000256" key="2">
    <source>
        <dbReference type="ARBA" id="ARBA00005912"/>
    </source>
</evidence>
<dbReference type="CDD" id="cd00520">
    <property type="entry name" value="RRF"/>
    <property type="match status" value="1"/>
</dbReference>
<reference evidence="8" key="1">
    <citation type="submission" date="2020-09" db="EMBL/GenBank/DDBJ databases">
        <title>Taishania pollutisoli gen. nov., sp. nov., Isolated from Tetrabromobisphenol A-Contaminated Soil.</title>
        <authorList>
            <person name="Chen Q."/>
        </authorList>
    </citation>
    <scope>NUCLEOTIDE SEQUENCE</scope>
    <source>
        <strain evidence="8">CZZ-1</strain>
    </source>
</reference>
<keyword evidence="3 6" id="KW-0963">Cytoplasm</keyword>
<dbReference type="Proteomes" id="UP000652681">
    <property type="component" value="Unassembled WGS sequence"/>
</dbReference>
<dbReference type="FunFam" id="1.10.132.20:FF:000001">
    <property type="entry name" value="Ribosome-recycling factor"/>
    <property type="match status" value="1"/>
</dbReference>
<dbReference type="InterPro" id="IPR002661">
    <property type="entry name" value="Ribosome_recyc_fac"/>
</dbReference>
<evidence type="ECO:0000313" key="9">
    <source>
        <dbReference type="Proteomes" id="UP000652681"/>
    </source>
</evidence>
<accession>A0A8J6PAT1</accession>
<dbReference type="FunFam" id="3.30.1360.40:FF:000001">
    <property type="entry name" value="Ribosome-recycling factor"/>
    <property type="match status" value="1"/>
</dbReference>
<comment type="subcellular location">
    <subcellularLocation>
        <location evidence="1 6">Cytoplasm</location>
    </subcellularLocation>
</comment>
<evidence type="ECO:0000256" key="5">
    <source>
        <dbReference type="ARBA" id="ARBA00025050"/>
    </source>
</evidence>
<dbReference type="AlphaFoldDB" id="A0A8J6PAT1"/>
<dbReference type="Pfam" id="PF01765">
    <property type="entry name" value="RRF"/>
    <property type="match status" value="1"/>
</dbReference>
<sequence length="187" mass="20956">MTEELNEIYSELRNSNNKTLTHLENELVKVRAGKATPSMLHGVLVDYYGSPTPIQQVANIGTIDARTISVQPWEKAMLNEIAKGIINSNLGLNPQNNGETILINVPALTEERRRELVKKAKAEGEHAKVGIRNNRKDALDFVKELKNDGLSEDFAKDAETQIQSITDSYVKKVDEQLDLKEKDIMTI</sequence>
<evidence type="ECO:0000256" key="6">
    <source>
        <dbReference type="HAMAP-Rule" id="MF_00040"/>
    </source>
</evidence>
<dbReference type="GO" id="GO:0005737">
    <property type="term" value="C:cytoplasm"/>
    <property type="evidence" value="ECO:0007669"/>
    <property type="project" value="UniProtKB-SubCell"/>
</dbReference>
<proteinExistence type="inferred from homology"/>